<dbReference type="Pfam" id="PF04909">
    <property type="entry name" value="Amidohydro_2"/>
    <property type="match status" value="1"/>
</dbReference>
<evidence type="ECO:0000313" key="4">
    <source>
        <dbReference type="Proteomes" id="UP000565468"/>
    </source>
</evidence>
<dbReference type="PANTHER" id="PTHR21240">
    <property type="entry name" value="2-AMINO-3-CARBOXYLMUCONATE-6-SEMIALDEHYDE DECARBOXYLASE"/>
    <property type="match status" value="1"/>
</dbReference>
<evidence type="ECO:0000313" key="3">
    <source>
        <dbReference type="EMBL" id="NMO94224.1"/>
    </source>
</evidence>
<dbReference type="PANTHER" id="PTHR21240:SF28">
    <property type="entry name" value="ISO-OROTATE DECARBOXYLASE (EUROFUNG)"/>
    <property type="match status" value="1"/>
</dbReference>
<dbReference type="Proteomes" id="UP000565468">
    <property type="component" value="Unassembled WGS sequence"/>
</dbReference>
<dbReference type="Gene3D" id="3.20.20.140">
    <property type="entry name" value="Metal-dependent hydrolases"/>
    <property type="match status" value="1"/>
</dbReference>
<evidence type="ECO:0000259" key="2">
    <source>
        <dbReference type="Pfam" id="PF04909"/>
    </source>
</evidence>
<dbReference type="GO" id="GO:0016831">
    <property type="term" value="F:carboxy-lyase activity"/>
    <property type="evidence" value="ECO:0007669"/>
    <property type="project" value="InterPro"/>
</dbReference>
<keyword evidence="3" id="KW-0378">Hydrolase</keyword>
<comment type="caution">
    <text evidence="3">The sequence shown here is derived from an EMBL/GenBank/DDBJ whole genome shotgun (WGS) entry which is preliminary data.</text>
</comment>
<keyword evidence="4" id="KW-1185">Reference proteome</keyword>
<name>A0A848M3F4_PAELE</name>
<protein>
    <submittedName>
        <fullName evidence="3">Amidohydrolase</fullName>
    </submittedName>
</protein>
<accession>A0A848M3F4</accession>
<sequence length="356" mass="39663">MEVFSLSRPLKVIDADVHNEQDDAALVPYLPEPWRSRVAKSGVGYAGSGYYSPVGVMKKDAIPPGGGKAGSDPDLMVQQLVERYDVEYAVLTGVVYNISATHDPDFAAAICSAYNDFLMNEWLGRHPAFKGALAVSTLDPALAAREIDRVGSHPDIVEVIISSAARMPLGHRFYHPIYEAAARNGLPIAVHPGAEGAGSSTAPTSVGYPARYIEWHTNLSQTFMAHLVSIVTEGVFVKYPELKLVLVEGGVSWLPPLMWRLDKNYKALRSTVPWLTKLPSQYIREHCFLTTQPIEEPENPQHLIDLFNMFDAENMLLYSSDYPHWDFDDPGMILRKLSPEAKQKIFYDNAKKLYKL</sequence>
<reference evidence="3 4" key="1">
    <citation type="submission" date="2020-04" db="EMBL/GenBank/DDBJ databases">
        <title>Paenibacillus algicola sp. nov., a novel marine bacterium producing alginate lyase.</title>
        <authorList>
            <person name="Huang H."/>
        </authorList>
    </citation>
    <scope>NUCLEOTIDE SEQUENCE [LARGE SCALE GENOMIC DNA]</scope>
    <source>
        <strain evidence="3 4">L7-75</strain>
    </source>
</reference>
<dbReference type="InterPro" id="IPR006680">
    <property type="entry name" value="Amidohydro-rel"/>
</dbReference>
<dbReference type="AlphaFoldDB" id="A0A848M3F4"/>
<keyword evidence="1" id="KW-0456">Lyase</keyword>
<dbReference type="GO" id="GO:0005737">
    <property type="term" value="C:cytoplasm"/>
    <property type="evidence" value="ECO:0007669"/>
    <property type="project" value="TreeGrafter"/>
</dbReference>
<evidence type="ECO:0000256" key="1">
    <source>
        <dbReference type="ARBA" id="ARBA00023239"/>
    </source>
</evidence>
<proteinExistence type="predicted"/>
<gene>
    <name evidence="3" type="ORF">HII30_00285</name>
</gene>
<dbReference type="EMBL" id="JABBPN010000001">
    <property type="protein sequence ID" value="NMO94224.1"/>
    <property type="molecule type" value="Genomic_DNA"/>
</dbReference>
<feature type="domain" description="Amidohydrolase-related" evidence="2">
    <location>
        <begin position="63"/>
        <end position="356"/>
    </location>
</feature>
<dbReference type="GO" id="GO:0016787">
    <property type="term" value="F:hydrolase activity"/>
    <property type="evidence" value="ECO:0007669"/>
    <property type="project" value="UniProtKB-KW"/>
</dbReference>
<dbReference type="SUPFAM" id="SSF51556">
    <property type="entry name" value="Metallo-dependent hydrolases"/>
    <property type="match status" value="1"/>
</dbReference>
<dbReference type="GO" id="GO:0019748">
    <property type="term" value="P:secondary metabolic process"/>
    <property type="evidence" value="ECO:0007669"/>
    <property type="project" value="TreeGrafter"/>
</dbReference>
<dbReference type="InterPro" id="IPR032466">
    <property type="entry name" value="Metal_Hydrolase"/>
</dbReference>
<organism evidence="3 4">
    <name type="scientific">Paenibacillus lemnae</name>
    <dbReference type="NCBI Taxonomy" id="1330551"/>
    <lineage>
        <taxon>Bacteria</taxon>
        <taxon>Bacillati</taxon>
        <taxon>Bacillota</taxon>
        <taxon>Bacilli</taxon>
        <taxon>Bacillales</taxon>
        <taxon>Paenibacillaceae</taxon>
        <taxon>Paenibacillus</taxon>
    </lineage>
</organism>
<dbReference type="InterPro" id="IPR032465">
    <property type="entry name" value="ACMSD"/>
</dbReference>